<protein>
    <submittedName>
        <fullName evidence="1">Aldose 1-epimerase</fullName>
        <ecNumber evidence="1">5.1.3.3</ecNumber>
    </submittedName>
</protein>
<dbReference type="PANTHER" id="PTHR10091">
    <property type="entry name" value="ALDOSE-1-EPIMERASE"/>
    <property type="match status" value="1"/>
</dbReference>
<dbReference type="GO" id="GO:0030246">
    <property type="term" value="F:carbohydrate binding"/>
    <property type="evidence" value="ECO:0007669"/>
    <property type="project" value="InterPro"/>
</dbReference>
<dbReference type="InterPro" id="IPR011013">
    <property type="entry name" value="Gal_mutarotase_sf_dom"/>
</dbReference>
<dbReference type="RefSeq" id="WP_115218109.1">
    <property type="nucleotide sequence ID" value="NZ_UHIA01000004.1"/>
</dbReference>
<gene>
    <name evidence="1" type="primary">galM</name>
    <name evidence="1" type="ORF">NCTC10717_00826</name>
</gene>
<accession>A0A380MTV9</accession>
<dbReference type="Proteomes" id="UP000254575">
    <property type="component" value="Unassembled WGS sequence"/>
</dbReference>
<dbReference type="OrthoDB" id="9808779at2"/>
<dbReference type="Pfam" id="PF01263">
    <property type="entry name" value="Aldose_epim"/>
    <property type="match status" value="1"/>
</dbReference>
<dbReference type="EMBL" id="UHIA01000004">
    <property type="protein sequence ID" value="SUO96030.1"/>
    <property type="molecule type" value="Genomic_DNA"/>
</dbReference>
<dbReference type="EC" id="5.1.3.3" evidence="1"/>
<reference evidence="1 2" key="1">
    <citation type="submission" date="2018-06" db="EMBL/GenBank/DDBJ databases">
        <authorList>
            <consortium name="Pathogen Informatics"/>
            <person name="Doyle S."/>
        </authorList>
    </citation>
    <scope>NUCLEOTIDE SEQUENCE [LARGE SCALE GENOMIC DNA]</scope>
    <source>
        <strain evidence="1 2">NCTC10717</strain>
    </source>
</reference>
<organism evidence="1 2">
    <name type="scientific">Suttonella indologenes</name>
    <dbReference type="NCBI Taxonomy" id="13276"/>
    <lineage>
        <taxon>Bacteria</taxon>
        <taxon>Pseudomonadati</taxon>
        <taxon>Pseudomonadota</taxon>
        <taxon>Gammaproteobacteria</taxon>
        <taxon>Cardiobacteriales</taxon>
        <taxon>Cardiobacteriaceae</taxon>
        <taxon>Suttonella</taxon>
    </lineage>
</organism>
<dbReference type="GO" id="GO:0033499">
    <property type="term" value="P:galactose catabolic process via UDP-galactose, Leloir pathway"/>
    <property type="evidence" value="ECO:0007669"/>
    <property type="project" value="TreeGrafter"/>
</dbReference>
<dbReference type="InterPro" id="IPR008183">
    <property type="entry name" value="Aldose_1/G6P_1-epimerase"/>
</dbReference>
<evidence type="ECO:0000313" key="2">
    <source>
        <dbReference type="Proteomes" id="UP000254575"/>
    </source>
</evidence>
<dbReference type="PANTHER" id="PTHR10091:SF0">
    <property type="entry name" value="GALACTOSE MUTAROTASE"/>
    <property type="match status" value="1"/>
</dbReference>
<dbReference type="AlphaFoldDB" id="A0A380MTV9"/>
<name>A0A380MTV9_9GAMM</name>
<keyword evidence="1" id="KW-0413">Isomerase</keyword>
<keyword evidence="2" id="KW-1185">Reference proteome</keyword>
<dbReference type="GO" id="GO:0006006">
    <property type="term" value="P:glucose metabolic process"/>
    <property type="evidence" value="ECO:0007669"/>
    <property type="project" value="TreeGrafter"/>
</dbReference>
<dbReference type="CDD" id="cd01081">
    <property type="entry name" value="Aldose_epim"/>
    <property type="match status" value="1"/>
</dbReference>
<proteinExistence type="predicted"/>
<sequence length="307" mass="35576">MFNVYIRTQSIILEHKNHARAEILSFGALLHAYALLQKNGEWFNAIQGYENPEQARSNITQGFRSAKLSPFVCRMKNARYRFNEQEHHCQKHNRKGHALHGLIYDQDFQIGEQYADDNSAWIELHHHYRQNEEGYPFCYRIDIRYTLSAEGLEIASTVSNSGTEAIPIADGWHPYFRLGEQADTWQLYINSQEQLEFDQDLLPTGKRIPDQRFSRASLIGDTMLDNSFVLQNHDGAACHLENAQFRLSLYPDDSYPYLQIYIPPERQSIALENLSGAPDCFNNGMGLHILAPNSRKTFRTRYQLSEK</sequence>
<dbReference type="GO" id="GO:0004034">
    <property type="term" value="F:aldose 1-epimerase activity"/>
    <property type="evidence" value="ECO:0007669"/>
    <property type="project" value="UniProtKB-EC"/>
</dbReference>
<dbReference type="InterPro" id="IPR014718">
    <property type="entry name" value="GH-type_carb-bd"/>
</dbReference>
<dbReference type="Gene3D" id="2.70.98.10">
    <property type="match status" value="1"/>
</dbReference>
<dbReference type="SUPFAM" id="SSF74650">
    <property type="entry name" value="Galactose mutarotase-like"/>
    <property type="match status" value="1"/>
</dbReference>
<evidence type="ECO:0000313" key="1">
    <source>
        <dbReference type="EMBL" id="SUO96030.1"/>
    </source>
</evidence>